<proteinExistence type="predicted"/>
<dbReference type="EMBL" id="JASCZI010152727">
    <property type="protein sequence ID" value="MED6176597.1"/>
    <property type="molecule type" value="Genomic_DNA"/>
</dbReference>
<gene>
    <name evidence="1" type="ORF">PIB30_089727</name>
</gene>
<evidence type="ECO:0000313" key="1">
    <source>
        <dbReference type="EMBL" id="MED6176597.1"/>
    </source>
</evidence>
<name>A0ABU6VT85_9FABA</name>
<organism evidence="1 2">
    <name type="scientific">Stylosanthes scabra</name>
    <dbReference type="NCBI Taxonomy" id="79078"/>
    <lineage>
        <taxon>Eukaryota</taxon>
        <taxon>Viridiplantae</taxon>
        <taxon>Streptophyta</taxon>
        <taxon>Embryophyta</taxon>
        <taxon>Tracheophyta</taxon>
        <taxon>Spermatophyta</taxon>
        <taxon>Magnoliopsida</taxon>
        <taxon>eudicotyledons</taxon>
        <taxon>Gunneridae</taxon>
        <taxon>Pentapetalae</taxon>
        <taxon>rosids</taxon>
        <taxon>fabids</taxon>
        <taxon>Fabales</taxon>
        <taxon>Fabaceae</taxon>
        <taxon>Papilionoideae</taxon>
        <taxon>50 kb inversion clade</taxon>
        <taxon>dalbergioids sensu lato</taxon>
        <taxon>Dalbergieae</taxon>
        <taxon>Pterocarpus clade</taxon>
        <taxon>Stylosanthes</taxon>
    </lineage>
</organism>
<keyword evidence="2" id="KW-1185">Reference proteome</keyword>
<sequence length="103" mass="11843">MAHKYAHDECLNPNGLMSSPGRLLQPNPTGPVLVPDHYRTHFPEDNSLNAPTVYGLSHYHIYLGGQNRFQDEGNRFHGAIQRACSSWRYMNRFEGYQNRLKPS</sequence>
<comment type="caution">
    <text evidence="1">The sequence shown here is derived from an EMBL/GenBank/DDBJ whole genome shotgun (WGS) entry which is preliminary data.</text>
</comment>
<reference evidence="1 2" key="1">
    <citation type="journal article" date="2023" name="Plants (Basel)">
        <title>Bridging the Gap: Combining Genomics and Transcriptomics Approaches to Understand Stylosanthes scabra, an Orphan Legume from the Brazilian Caatinga.</title>
        <authorList>
            <person name="Ferreira-Neto J.R.C."/>
            <person name="da Silva M.D."/>
            <person name="Binneck E."/>
            <person name="de Melo N.F."/>
            <person name="da Silva R.H."/>
            <person name="de Melo A.L.T.M."/>
            <person name="Pandolfi V."/>
            <person name="Bustamante F.O."/>
            <person name="Brasileiro-Vidal A.C."/>
            <person name="Benko-Iseppon A.M."/>
        </authorList>
    </citation>
    <scope>NUCLEOTIDE SEQUENCE [LARGE SCALE GENOMIC DNA]</scope>
    <source>
        <tissue evidence="1">Leaves</tissue>
    </source>
</reference>
<protein>
    <submittedName>
        <fullName evidence="1">Uncharacterized protein</fullName>
    </submittedName>
</protein>
<evidence type="ECO:0000313" key="2">
    <source>
        <dbReference type="Proteomes" id="UP001341840"/>
    </source>
</evidence>
<dbReference type="Proteomes" id="UP001341840">
    <property type="component" value="Unassembled WGS sequence"/>
</dbReference>
<accession>A0ABU6VT85</accession>